<dbReference type="Pfam" id="PF00534">
    <property type="entry name" value="Glycos_transf_1"/>
    <property type="match status" value="1"/>
</dbReference>
<dbReference type="InterPro" id="IPR001296">
    <property type="entry name" value="Glyco_trans_1"/>
</dbReference>
<evidence type="ECO:0000259" key="1">
    <source>
        <dbReference type="Pfam" id="PF00534"/>
    </source>
</evidence>
<dbReference type="Gene3D" id="3.40.50.2000">
    <property type="entry name" value="Glycogen Phosphorylase B"/>
    <property type="match status" value="2"/>
</dbReference>
<reference evidence="2 3" key="1">
    <citation type="journal article" date="2012" name="J. Bacteriol.">
        <title>Complete genome sequence of strain 1860, a crenarchaeon of the genus pyrobaculum able to grow with various electron acceptors.</title>
        <authorList>
            <person name="Mardanov A.V."/>
            <person name="Gumerov V.M."/>
            <person name="Slobodkina G.B."/>
            <person name="Beletsky A.V."/>
            <person name="Bonch-Osmolovskaya E.A."/>
            <person name="Ravin N.V."/>
            <person name="Skryabin K.G."/>
        </authorList>
    </citation>
    <scope>NUCLEOTIDE SEQUENCE [LARGE SCALE GENOMIC DNA]</scope>
    <source>
        <strain evidence="2 3">1860</strain>
    </source>
</reference>
<dbReference type="GeneID" id="11596457"/>
<gene>
    <name evidence="2" type="ORF">P186_1965</name>
</gene>
<name>G7VI06_9CREN</name>
<sequence>MDPPDAAYLTPFDVKIFARPIFFARALGIPVYLIRTVFGHLLNPNKYRTSGLATRDATVLDEATRTRIRDIGLKAIRLDPSRFISSCYRQDKTYNLSAIAKELSILPYIDKIPYSTIIIKNLVGVLAARWAGRRVVVDLMDLWHCDREDVAFNAVDFAAFRRADCVIAWSRAIQTLLKSYGLKCVEYLPFGIDLEVFDPLKAPKNLIYEKYPQLEGKTIIGYSGGGHWYHGTYKLITAFKLIEKRHRDVVLAIQTWGQNKLIKSLIEKVGVRNYVLVQPTSFNDPLRLSMLRASDVLVLTASRYPTVYLSERSTLFNYMAAGNAIVAEATPGSLGVLRYGENALLSKFNDVVNLATQIERLIKDESLRYELGANVRKDLETKYSWDVLKIKIRIIFEKLNRYT</sequence>
<dbReference type="AlphaFoldDB" id="G7VI06"/>
<dbReference type="EMBL" id="CP003098">
    <property type="protein sequence ID" value="AET33366.1"/>
    <property type="molecule type" value="Genomic_DNA"/>
</dbReference>
<dbReference type="PANTHER" id="PTHR12526:SF622">
    <property type="entry name" value="GLYCOSYLTRANSFERASE (GROUP I)"/>
    <property type="match status" value="1"/>
</dbReference>
<dbReference type="eggNOG" id="arCOG01409">
    <property type="taxonomic scope" value="Archaea"/>
</dbReference>
<accession>G7VI06</accession>
<dbReference type="SUPFAM" id="SSF53756">
    <property type="entry name" value="UDP-Glycosyltransferase/glycogen phosphorylase"/>
    <property type="match status" value="1"/>
</dbReference>
<dbReference type="BioCyc" id="PSP1104324:GJSN-1922-MONOMER"/>
<dbReference type="GO" id="GO:0016757">
    <property type="term" value="F:glycosyltransferase activity"/>
    <property type="evidence" value="ECO:0007669"/>
    <property type="project" value="InterPro"/>
</dbReference>
<feature type="domain" description="Glycosyl transferase family 1" evidence="1">
    <location>
        <begin position="210"/>
        <end position="377"/>
    </location>
</feature>
<dbReference type="RefSeq" id="WP_014289191.1">
    <property type="nucleotide sequence ID" value="NC_016645.1"/>
</dbReference>
<dbReference type="HOGENOM" id="CLU_720835_0_0_2"/>
<dbReference type="OrthoDB" id="29147at2157"/>
<dbReference type="STRING" id="1104324.P186_1965"/>
<keyword evidence="2" id="KW-0808">Transferase</keyword>
<evidence type="ECO:0000313" key="2">
    <source>
        <dbReference type="EMBL" id="AET33366.1"/>
    </source>
</evidence>
<proteinExistence type="predicted"/>
<organism evidence="2 3">
    <name type="scientific">Pyrobaculum ferrireducens</name>
    <dbReference type="NCBI Taxonomy" id="1104324"/>
    <lineage>
        <taxon>Archaea</taxon>
        <taxon>Thermoproteota</taxon>
        <taxon>Thermoprotei</taxon>
        <taxon>Thermoproteales</taxon>
        <taxon>Thermoproteaceae</taxon>
        <taxon>Pyrobaculum</taxon>
    </lineage>
</organism>
<dbReference type="KEGG" id="pyr:P186_1965"/>
<dbReference type="Proteomes" id="UP000005867">
    <property type="component" value="Chromosome"/>
</dbReference>
<evidence type="ECO:0000313" key="3">
    <source>
        <dbReference type="Proteomes" id="UP000005867"/>
    </source>
</evidence>
<dbReference type="PANTHER" id="PTHR12526">
    <property type="entry name" value="GLYCOSYLTRANSFERASE"/>
    <property type="match status" value="1"/>
</dbReference>
<protein>
    <submittedName>
        <fullName evidence="2">Glycosyltransferase (Type 1)</fullName>
    </submittedName>
</protein>
<keyword evidence="3" id="KW-1185">Reference proteome</keyword>